<dbReference type="InterPro" id="IPR007484">
    <property type="entry name" value="Peptidase_M28"/>
</dbReference>
<dbReference type="Gene3D" id="3.40.630.10">
    <property type="entry name" value="Zn peptidases"/>
    <property type="match status" value="1"/>
</dbReference>
<reference evidence="3 4" key="1">
    <citation type="journal article" date="2019" name="Genome Biol. Evol.">
        <title>Day and night: Metabolic profiles and evolutionary relationships of six axenic non-marine cyanobacteria.</title>
        <authorList>
            <person name="Will S.E."/>
            <person name="Henke P."/>
            <person name="Boedeker C."/>
            <person name="Huang S."/>
            <person name="Brinkmann H."/>
            <person name="Rohde M."/>
            <person name="Jarek M."/>
            <person name="Friedl T."/>
            <person name="Seufert S."/>
            <person name="Schumacher M."/>
            <person name="Overmann J."/>
            <person name="Neumann-Schaal M."/>
            <person name="Petersen J."/>
        </authorList>
    </citation>
    <scope>NUCLEOTIDE SEQUENCE [LARGE SCALE GENOMIC DNA]</scope>
    <source>
        <strain evidence="3 4">PCC 6912</strain>
    </source>
</reference>
<evidence type="ECO:0000256" key="1">
    <source>
        <dbReference type="SAM" id="MobiDB-lite"/>
    </source>
</evidence>
<accession>A0A433NHR7</accession>
<dbReference type="PANTHER" id="PTHR12147">
    <property type="entry name" value="METALLOPEPTIDASE M28 FAMILY MEMBER"/>
    <property type="match status" value="1"/>
</dbReference>
<evidence type="ECO:0000313" key="4">
    <source>
        <dbReference type="Proteomes" id="UP000268857"/>
    </source>
</evidence>
<dbReference type="PANTHER" id="PTHR12147:SF26">
    <property type="entry name" value="PEPTIDASE M28 DOMAIN-CONTAINING PROTEIN"/>
    <property type="match status" value="1"/>
</dbReference>
<dbReference type="AlphaFoldDB" id="A0A433NHR7"/>
<dbReference type="Pfam" id="PF04389">
    <property type="entry name" value="Peptidase_M28"/>
    <property type="match status" value="1"/>
</dbReference>
<dbReference type="STRING" id="211165.GCA_000317285_04255"/>
<dbReference type="GO" id="GO:0008235">
    <property type="term" value="F:metalloexopeptidase activity"/>
    <property type="evidence" value="ECO:0007669"/>
    <property type="project" value="InterPro"/>
</dbReference>
<dbReference type="RefSeq" id="WP_016875185.1">
    <property type="nucleotide sequence ID" value="NZ_AJLN01000104.1"/>
</dbReference>
<dbReference type="OrthoDB" id="9762302at2"/>
<dbReference type="SUPFAM" id="SSF53187">
    <property type="entry name" value="Zn-dependent exopeptidases"/>
    <property type="match status" value="1"/>
</dbReference>
<proteinExistence type="predicted"/>
<evidence type="ECO:0000313" key="3">
    <source>
        <dbReference type="EMBL" id="RUR81869.1"/>
    </source>
</evidence>
<name>A0A433NHR7_CHLFR</name>
<protein>
    <submittedName>
        <fullName evidence="3">Peptidase M28</fullName>
    </submittedName>
</protein>
<keyword evidence="4" id="KW-1185">Reference proteome</keyword>
<feature type="region of interest" description="Disordered" evidence="1">
    <location>
        <begin position="38"/>
        <end position="57"/>
    </location>
</feature>
<gene>
    <name evidence="3" type="ORF">PCC6912_27380</name>
</gene>
<sequence length="389" mass="42121">MKKWIWLVLAILVAFAAVVGSGFLRQGEQPSVIETIKVENPHLGKEDKGTRGGGDTGNVSLSASPRLVLFASSAPQVSANKLFAHVQNLNFKRYTDAERSRTRTYITRELKKLGWKSQLQKFSEGVNVFAERKGTDKQAGAILVGAHYDTVAISPGADDNASGVAVLLEIARLLGSRPTPRTLQLVFFDKEEAGLLGSRAFVTKTAHLLKNLRGVIVMDMVGYACHTPGCQKYPAGLPITPPSDKGDFLAVVGDTENLPLLNVFQYLNSVAVKPENKRSFDNKNISVSPHLGASASISLPPIFTLPVPFKGLLIPDTLRSDHAPFWLQGVGAVLVTDTANLRSPHYHQPSDTPKTIDRNFFTGAAQVVVNATTVFLENQKALDTPKSNS</sequence>
<evidence type="ECO:0000259" key="2">
    <source>
        <dbReference type="Pfam" id="PF04389"/>
    </source>
</evidence>
<dbReference type="InterPro" id="IPR045175">
    <property type="entry name" value="M28_fam"/>
</dbReference>
<feature type="compositionally biased region" description="Basic and acidic residues" evidence="1">
    <location>
        <begin position="38"/>
        <end position="50"/>
    </location>
</feature>
<feature type="domain" description="Peptidase M28" evidence="2">
    <location>
        <begin position="127"/>
        <end position="228"/>
    </location>
</feature>
<comment type="caution">
    <text evidence="3">The sequence shown here is derived from an EMBL/GenBank/DDBJ whole genome shotgun (WGS) entry which is preliminary data.</text>
</comment>
<dbReference type="Proteomes" id="UP000268857">
    <property type="component" value="Unassembled WGS sequence"/>
</dbReference>
<dbReference type="GO" id="GO:0006508">
    <property type="term" value="P:proteolysis"/>
    <property type="evidence" value="ECO:0007669"/>
    <property type="project" value="InterPro"/>
</dbReference>
<organism evidence="3 4">
    <name type="scientific">Chlorogloeopsis fritschii PCC 6912</name>
    <dbReference type="NCBI Taxonomy" id="211165"/>
    <lineage>
        <taxon>Bacteria</taxon>
        <taxon>Bacillati</taxon>
        <taxon>Cyanobacteriota</taxon>
        <taxon>Cyanophyceae</taxon>
        <taxon>Nostocales</taxon>
        <taxon>Chlorogloeopsidaceae</taxon>
        <taxon>Chlorogloeopsis</taxon>
    </lineage>
</organism>
<dbReference type="EMBL" id="RSCJ01000009">
    <property type="protein sequence ID" value="RUR81869.1"/>
    <property type="molecule type" value="Genomic_DNA"/>
</dbReference>